<gene>
    <name evidence="3" type="ORF">Cgig2_025845</name>
</gene>
<dbReference type="Pfam" id="PF00650">
    <property type="entry name" value="CRAL_TRIO"/>
    <property type="match status" value="1"/>
</dbReference>
<dbReference type="AlphaFoldDB" id="A0A9Q1JSU1"/>
<dbReference type="InterPro" id="IPR036865">
    <property type="entry name" value="CRAL-TRIO_dom_sf"/>
</dbReference>
<feature type="compositionally biased region" description="Acidic residues" evidence="1">
    <location>
        <begin position="291"/>
        <end position="302"/>
    </location>
</feature>
<evidence type="ECO:0000256" key="1">
    <source>
        <dbReference type="SAM" id="MobiDB-lite"/>
    </source>
</evidence>
<dbReference type="Proteomes" id="UP001153076">
    <property type="component" value="Unassembled WGS sequence"/>
</dbReference>
<comment type="caution">
    <text evidence="3">The sequence shown here is derived from an EMBL/GenBank/DDBJ whole genome shotgun (WGS) entry which is preliminary data.</text>
</comment>
<dbReference type="InterPro" id="IPR052578">
    <property type="entry name" value="PI_Transfer_CRAL-TRIO"/>
</dbReference>
<dbReference type="GO" id="GO:0008526">
    <property type="term" value="F:phosphatidylinositol transfer activity"/>
    <property type="evidence" value="ECO:0007669"/>
    <property type="project" value="TreeGrafter"/>
</dbReference>
<name>A0A9Q1JSU1_9CARY</name>
<feature type="region of interest" description="Disordered" evidence="1">
    <location>
        <begin position="287"/>
        <end position="316"/>
    </location>
</feature>
<dbReference type="OrthoDB" id="75724at2759"/>
<dbReference type="Pfam" id="PF03765">
    <property type="entry name" value="CRAL_TRIO_N"/>
    <property type="match status" value="1"/>
</dbReference>
<dbReference type="SUPFAM" id="SSF52087">
    <property type="entry name" value="CRAL/TRIO domain"/>
    <property type="match status" value="1"/>
</dbReference>
<dbReference type="InterPro" id="IPR011074">
    <property type="entry name" value="CRAL/TRIO_N_dom"/>
</dbReference>
<dbReference type="SUPFAM" id="SSF46938">
    <property type="entry name" value="CRAL/TRIO N-terminal domain"/>
    <property type="match status" value="1"/>
</dbReference>
<dbReference type="InterPro" id="IPR001251">
    <property type="entry name" value="CRAL-TRIO_dom"/>
</dbReference>
<reference evidence="3" key="1">
    <citation type="submission" date="2022-04" db="EMBL/GenBank/DDBJ databases">
        <title>Carnegiea gigantea Genome sequencing and assembly v2.</title>
        <authorList>
            <person name="Copetti D."/>
            <person name="Sanderson M.J."/>
            <person name="Burquez A."/>
            <person name="Wojciechowski M.F."/>
        </authorList>
    </citation>
    <scope>NUCLEOTIDE SEQUENCE</scope>
    <source>
        <strain evidence="3">SGP5-SGP5p</strain>
        <tissue evidence="3">Aerial part</tissue>
    </source>
</reference>
<feature type="compositionally biased region" description="Polar residues" evidence="1">
    <location>
        <begin position="1"/>
        <end position="15"/>
    </location>
</feature>
<dbReference type="PANTHER" id="PTHR45824:SF6">
    <property type="entry name" value="F16L1.9 PROTEIN"/>
    <property type="match status" value="1"/>
</dbReference>
<dbReference type="SMART" id="SM01100">
    <property type="entry name" value="CRAL_TRIO_N"/>
    <property type="match status" value="1"/>
</dbReference>
<feature type="domain" description="CRAL-TRIO" evidence="2">
    <location>
        <begin position="84"/>
        <end position="247"/>
    </location>
</feature>
<keyword evidence="4" id="KW-1185">Reference proteome</keyword>
<sequence>MGTELKTSAQNMDEQSQMRKERQKKIDEVRAALGPVPEKLSWYCSDASISRYLRARNWNVKKATRMLKETLKWRLEFKPDEIRWEDIAGEAGAGKVYKSNFVDKKGRTVLVMRPSCQNSSSAAGQIKYFVYCMENAIFNLPPNQEQTVWLVDFWNFNLSNISVKLTKDTAHVLQNHYPERLGVAIMYNPPRIFEQFFAVVKPFLESKTRKKVKFVYKDDPSTKKIMEELFDMDQLESAFGGNNTEGFDIEKYALKMKEDDEKRRLFWEKGEGNYASAALSCNGVIDVSSPSDDECPSEEEEEKKDNREISSSAEGS</sequence>
<evidence type="ECO:0000313" key="3">
    <source>
        <dbReference type="EMBL" id="KAJ8430418.1"/>
    </source>
</evidence>
<evidence type="ECO:0000313" key="4">
    <source>
        <dbReference type="Proteomes" id="UP001153076"/>
    </source>
</evidence>
<feature type="region of interest" description="Disordered" evidence="1">
    <location>
        <begin position="1"/>
        <end position="23"/>
    </location>
</feature>
<dbReference type="Gene3D" id="3.40.525.10">
    <property type="entry name" value="CRAL-TRIO lipid binding domain"/>
    <property type="match status" value="1"/>
</dbReference>
<dbReference type="PROSITE" id="PS50191">
    <property type="entry name" value="CRAL_TRIO"/>
    <property type="match status" value="1"/>
</dbReference>
<dbReference type="CDD" id="cd00170">
    <property type="entry name" value="SEC14"/>
    <property type="match status" value="1"/>
</dbReference>
<dbReference type="FunFam" id="3.40.525.10:FF:000008">
    <property type="entry name" value="Phosphatidylinositol transfer protein 3"/>
    <property type="match status" value="1"/>
</dbReference>
<accession>A0A9Q1JSU1</accession>
<dbReference type="SMART" id="SM00516">
    <property type="entry name" value="SEC14"/>
    <property type="match status" value="1"/>
</dbReference>
<proteinExistence type="predicted"/>
<organism evidence="3 4">
    <name type="scientific">Carnegiea gigantea</name>
    <dbReference type="NCBI Taxonomy" id="171969"/>
    <lineage>
        <taxon>Eukaryota</taxon>
        <taxon>Viridiplantae</taxon>
        <taxon>Streptophyta</taxon>
        <taxon>Embryophyta</taxon>
        <taxon>Tracheophyta</taxon>
        <taxon>Spermatophyta</taxon>
        <taxon>Magnoliopsida</taxon>
        <taxon>eudicotyledons</taxon>
        <taxon>Gunneridae</taxon>
        <taxon>Pentapetalae</taxon>
        <taxon>Caryophyllales</taxon>
        <taxon>Cactineae</taxon>
        <taxon>Cactaceae</taxon>
        <taxon>Cactoideae</taxon>
        <taxon>Echinocereeae</taxon>
        <taxon>Carnegiea</taxon>
    </lineage>
</organism>
<dbReference type="InterPro" id="IPR036273">
    <property type="entry name" value="CRAL/TRIO_N_dom_sf"/>
</dbReference>
<protein>
    <recommendedName>
        <fullName evidence="2">CRAL-TRIO domain-containing protein</fullName>
    </recommendedName>
</protein>
<dbReference type="EMBL" id="JAKOGI010000795">
    <property type="protein sequence ID" value="KAJ8430418.1"/>
    <property type="molecule type" value="Genomic_DNA"/>
</dbReference>
<evidence type="ECO:0000259" key="2">
    <source>
        <dbReference type="PROSITE" id="PS50191"/>
    </source>
</evidence>
<dbReference type="PANTHER" id="PTHR45824">
    <property type="entry name" value="GH16843P"/>
    <property type="match status" value="1"/>
</dbReference>